<dbReference type="InterPro" id="IPR039323">
    <property type="entry name" value="ANKRD_45/46/60"/>
</dbReference>
<feature type="repeat" description="ANK" evidence="1">
    <location>
        <begin position="210"/>
        <end position="242"/>
    </location>
</feature>
<proteinExistence type="predicted"/>
<gene>
    <name evidence="2" type="ORF">SK128_000316</name>
</gene>
<dbReference type="Gene3D" id="1.25.40.20">
    <property type="entry name" value="Ankyrin repeat-containing domain"/>
    <property type="match status" value="1"/>
</dbReference>
<dbReference type="EMBL" id="JAXCGZ010019102">
    <property type="protein sequence ID" value="KAK7066621.1"/>
    <property type="molecule type" value="Genomic_DNA"/>
</dbReference>
<dbReference type="SUPFAM" id="SSF48403">
    <property type="entry name" value="Ankyrin repeat"/>
    <property type="match status" value="1"/>
</dbReference>
<feature type="non-terminal residue" evidence="2">
    <location>
        <position position="600"/>
    </location>
</feature>
<reference evidence="2 3" key="1">
    <citation type="submission" date="2023-11" db="EMBL/GenBank/DDBJ databases">
        <title>Halocaridina rubra genome assembly.</title>
        <authorList>
            <person name="Smith C."/>
        </authorList>
    </citation>
    <scope>NUCLEOTIDE SEQUENCE [LARGE SCALE GENOMIC DNA]</scope>
    <source>
        <strain evidence="2">EP-1</strain>
        <tissue evidence="2">Whole</tissue>
    </source>
</reference>
<dbReference type="PROSITE" id="PS50088">
    <property type="entry name" value="ANK_REPEAT"/>
    <property type="match status" value="1"/>
</dbReference>
<keyword evidence="3" id="KW-1185">Reference proteome</keyword>
<accession>A0AAN8ZSE0</accession>
<dbReference type="Proteomes" id="UP001381693">
    <property type="component" value="Unassembled WGS sequence"/>
</dbReference>
<name>A0AAN8ZSE0_HALRR</name>
<dbReference type="PROSITE" id="PS50297">
    <property type="entry name" value="ANK_REP_REGION"/>
    <property type="match status" value="1"/>
</dbReference>
<evidence type="ECO:0000256" key="1">
    <source>
        <dbReference type="PROSITE-ProRule" id="PRU00023"/>
    </source>
</evidence>
<dbReference type="Pfam" id="PF12796">
    <property type="entry name" value="Ank_2"/>
    <property type="match status" value="1"/>
</dbReference>
<evidence type="ECO:0000313" key="3">
    <source>
        <dbReference type="Proteomes" id="UP001381693"/>
    </source>
</evidence>
<keyword evidence="1" id="KW-0040">ANK repeat</keyword>
<evidence type="ECO:0008006" key="4">
    <source>
        <dbReference type="Google" id="ProtNLM"/>
    </source>
</evidence>
<dbReference type="PANTHER" id="PTHR22677:SF4">
    <property type="entry name" value="USHER SYNDROME TYPE-1G PROTEIN-LIKE PROTEIN"/>
    <property type="match status" value="1"/>
</dbReference>
<dbReference type="InterPro" id="IPR036770">
    <property type="entry name" value="Ankyrin_rpt-contain_sf"/>
</dbReference>
<sequence>MCDRLMTEKDSEGVPDNLKDIISSHSKEIKEEGKEADGITPKRSIESIENYSKDVRQHLLAACNKGLQLTCLLLAQRNAFLHPLPEEGNPFEKAIATGRHDMQMVLCRDVDLQPFSCNIELPESLFRDLYQKDIRILETLSEEKTLNLYDKEVEIEKCMEPIKENKNLSAIANNQDLLYMIAKKDLVALLEKVYKDKKDFDVNQVIEYFTKCTMLHVAAMNGSMKVLEYLIHKGANFELETVGKYTAVHLAAICGQKECFHFIKAWMNMQNKQEKIESKCAIGLSADELMLQYEKLCDDCNFPLMTHEDALVIKNEIKKDEEICQILMRRVKEMGIRSIKDLIEKASQSLCDENEMNETRDKVMKAVETLYKAKGFIEGKFSPYSCLAEKTEVLDITRVALVSEIEEYKTSKPSSEQVTKINEFTKGIRDAIKDYKDQDEDITLAPPFLKILEKGINITWLWKKENNIKILTSYIVPTVKSMSDLIQHLYNRRTKEWEKAIYEEQSVHFSNLQGEHKKTWLACVFLRNLTFRLWWAPPFKTQYYAKPWHTRSIGMSGLPEQDLKESFKEEQKEKDIDIKKMYERIANREELAEDEKLYIE</sequence>
<evidence type="ECO:0000313" key="2">
    <source>
        <dbReference type="EMBL" id="KAK7066621.1"/>
    </source>
</evidence>
<dbReference type="AlphaFoldDB" id="A0AAN8ZSE0"/>
<dbReference type="SMART" id="SM00248">
    <property type="entry name" value="ANK"/>
    <property type="match status" value="2"/>
</dbReference>
<dbReference type="PANTHER" id="PTHR22677">
    <property type="entry name" value="ANKYRIN REPEAT DOMAIN-CONTAINING PROTEIN 60"/>
    <property type="match status" value="1"/>
</dbReference>
<organism evidence="2 3">
    <name type="scientific">Halocaridina rubra</name>
    <name type="common">Hawaiian red shrimp</name>
    <dbReference type="NCBI Taxonomy" id="373956"/>
    <lineage>
        <taxon>Eukaryota</taxon>
        <taxon>Metazoa</taxon>
        <taxon>Ecdysozoa</taxon>
        <taxon>Arthropoda</taxon>
        <taxon>Crustacea</taxon>
        <taxon>Multicrustacea</taxon>
        <taxon>Malacostraca</taxon>
        <taxon>Eumalacostraca</taxon>
        <taxon>Eucarida</taxon>
        <taxon>Decapoda</taxon>
        <taxon>Pleocyemata</taxon>
        <taxon>Caridea</taxon>
        <taxon>Atyoidea</taxon>
        <taxon>Atyidae</taxon>
        <taxon>Halocaridina</taxon>
    </lineage>
</organism>
<protein>
    <recommendedName>
        <fullName evidence="4">Ankyrin repeat protein</fullName>
    </recommendedName>
</protein>
<comment type="caution">
    <text evidence="2">The sequence shown here is derived from an EMBL/GenBank/DDBJ whole genome shotgun (WGS) entry which is preliminary data.</text>
</comment>
<dbReference type="InterPro" id="IPR002110">
    <property type="entry name" value="Ankyrin_rpt"/>
</dbReference>